<dbReference type="GO" id="GO:0005829">
    <property type="term" value="C:cytosol"/>
    <property type="evidence" value="ECO:0007669"/>
    <property type="project" value="TreeGrafter"/>
</dbReference>
<dbReference type="HOGENOM" id="CLU_105066_3_1_14"/>
<dbReference type="Proteomes" id="UP000032737">
    <property type="component" value="Chromosome"/>
</dbReference>
<dbReference type="Pfam" id="PF00216">
    <property type="entry name" value="Bac_DNA_binding"/>
    <property type="match status" value="1"/>
</dbReference>
<dbReference type="PRINTS" id="PR01727">
    <property type="entry name" value="DNABINDINGHU"/>
</dbReference>
<dbReference type="OrthoDB" id="9799835at2"/>
<protein>
    <submittedName>
        <fullName evidence="4">DNA binding protein, histone-like protein</fullName>
    </submittedName>
</protein>
<evidence type="ECO:0000256" key="3">
    <source>
        <dbReference type="RuleBase" id="RU003939"/>
    </source>
</evidence>
<dbReference type="RefSeq" id="WP_030004881.1">
    <property type="nucleotide sequence ID" value="NC_022549.1"/>
</dbReference>
<evidence type="ECO:0000256" key="2">
    <source>
        <dbReference type="ARBA" id="ARBA00023125"/>
    </source>
</evidence>
<organism evidence="4 5">
    <name type="scientific">Acholeplasma brassicae</name>
    <dbReference type="NCBI Taxonomy" id="61635"/>
    <lineage>
        <taxon>Bacteria</taxon>
        <taxon>Bacillati</taxon>
        <taxon>Mycoplasmatota</taxon>
        <taxon>Mollicutes</taxon>
        <taxon>Acholeplasmatales</taxon>
        <taxon>Acholeplasmataceae</taxon>
        <taxon>Acholeplasma</taxon>
    </lineage>
</organism>
<gene>
    <name evidence="4" type="ORF">BN85309980</name>
</gene>
<proteinExistence type="inferred from homology"/>
<dbReference type="SMART" id="SM00411">
    <property type="entry name" value="BHL"/>
    <property type="match status" value="1"/>
</dbReference>
<dbReference type="CDD" id="cd13831">
    <property type="entry name" value="HU"/>
    <property type="match status" value="1"/>
</dbReference>
<dbReference type="InterPro" id="IPR010992">
    <property type="entry name" value="IHF-like_DNA-bd_dom_sf"/>
</dbReference>
<dbReference type="EMBL" id="FO681348">
    <property type="protein sequence ID" value="CCV66019.1"/>
    <property type="molecule type" value="Genomic_DNA"/>
</dbReference>
<name>U4KT39_9MOLU</name>
<comment type="similarity">
    <text evidence="3">Belongs to the bacterial histone-like protein family.</text>
</comment>
<dbReference type="PANTHER" id="PTHR33175:SF3">
    <property type="entry name" value="DNA-BINDING PROTEIN HU-BETA"/>
    <property type="match status" value="1"/>
</dbReference>
<dbReference type="GO" id="GO:0003677">
    <property type="term" value="F:DNA binding"/>
    <property type="evidence" value="ECO:0007669"/>
    <property type="project" value="UniProtKB-KW"/>
</dbReference>
<keyword evidence="2" id="KW-0238">DNA-binding</keyword>
<evidence type="ECO:0000313" key="5">
    <source>
        <dbReference type="Proteomes" id="UP000032737"/>
    </source>
</evidence>
<dbReference type="KEGG" id="abra:BN85309980"/>
<dbReference type="AlphaFoldDB" id="U4KT39"/>
<reference evidence="4 5" key="1">
    <citation type="journal article" date="2013" name="J. Mol. Microbiol. Biotechnol.">
        <title>Analysis of the Complete Genomes of Acholeplasma brassicae , A. palmae and A. laidlawii and Their Comparison to the Obligate Parasites from ' Candidatus Phytoplasma'.</title>
        <authorList>
            <person name="Kube M."/>
            <person name="Siewert C."/>
            <person name="Migdoll A.M."/>
            <person name="Duduk B."/>
            <person name="Holz S."/>
            <person name="Rabus R."/>
            <person name="Seemuller E."/>
            <person name="Mitrovic J."/>
            <person name="Muller I."/>
            <person name="Buttner C."/>
            <person name="Reinhardt R."/>
        </authorList>
    </citation>
    <scope>NUCLEOTIDE SEQUENCE [LARGE SCALE GENOMIC DNA]</scope>
    <source>
        <strain evidence="5">0502</strain>
    </source>
</reference>
<dbReference type="STRING" id="61635.BN85309980"/>
<sequence length="91" mass="9693">MNKTELIAVVAEKAEVTKKVAEEVLNAFVGTVADSLGNHGEKVVLTGFGTFEVRNRAAREGRDPRSGQTISIPAQKTPAFKAGKVLKDAVK</sequence>
<dbReference type="GO" id="GO:0030527">
    <property type="term" value="F:structural constituent of chromatin"/>
    <property type="evidence" value="ECO:0007669"/>
    <property type="project" value="InterPro"/>
</dbReference>
<evidence type="ECO:0000256" key="1">
    <source>
        <dbReference type="ARBA" id="ARBA00023067"/>
    </source>
</evidence>
<dbReference type="Gene3D" id="4.10.520.10">
    <property type="entry name" value="IHF-like DNA-binding proteins"/>
    <property type="match status" value="1"/>
</dbReference>
<keyword evidence="5" id="KW-1185">Reference proteome</keyword>
<keyword evidence="1" id="KW-0226">DNA condensation</keyword>
<accession>U4KT39</accession>
<dbReference type="PANTHER" id="PTHR33175">
    <property type="entry name" value="DNA-BINDING PROTEIN HU"/>
    <property type="match status" value="1"/>
</dbReference>
<dbReference type="InterPro" id="IPR000119">
    <property type="entry name" value="Hist_DNA-bd"/>
</dbReference>
<evidence type="ECO:0000313" key="4">
    <source>
        <dbReference type="EMBL" id="CCV66019.1"/>
    </source>
</evidence>
<dbReference type="GO" id="GO:0030261">
    <property type="term" value="P:chromosome condensation"/>
    <property type="evidence" value="ECO:0007669"/>
    <property type="project" value="UniProtKB-KW"/>
</dbReference>
<dbReference type="SUPFAM" id="SSF47729">
    <property type="entry name" value="IHF-like DNA-binding proteins"/>
    <property type="match status" value="1"/>
</dbReference>